<protein>
    <recommendedName>
        <fullName evidence="3">DUF3263 domain-containing protein</fullName>
    </recommendedName>
</protein>
<gene>
    <name evidence="1" type="ORF">GCM10022231_33680</name>
</gene>
<name>A0ABP7PR72_9ACTN</name>
<evidence type="ECO:0000313" key="1">
    <source>
        <dbReference type="EMBL" id="GAA3969662.1"/>
    </source>
</evidence>
<dbReference type="Proteomes" id="UP001418444">
    <property type="component" value="Unassembled WGS sequence"/>
</dbReference>
<organism evidence="1 2">
    <name type="scientific">Gordonia caeni</name>
    <dbReference type="NCBI Taxonomy" id="1007097"/>
    <lineage>
        <taxon>Bacteria</taxon>
        <taxon>Bacillati</taxon>
        <taxon>Actinomycetota</taxon>
        <taxon>Actinomycetes</taxon>
        <taxon>Mycobacteriales</taxon>
        <taxon>Gordoniaceae</taxon>
        <taxon>Gordonia</taxon>
    </lineage>
</organism>
<evidence type="ECO:0008006" key="3">
    <source>
        <dbReference type="Google" id="ProtNLM"/>
    </source>
</evidence>
<keyword evidence="2" id="KW-1185">Reference proteome</keyword>
<proteinExistence type="predicted"/>
<comment type="caution">
    <text evidence="1">The sequence shown here is derived from an EMBL/GenBank/DDBJ whole genome shotgun (WGS) entry which is preliminary data.</text>
</comment>
<reference evidence="2" key="1">
    <citation type="journal article" date="2019" name="Int. J. Syst. Evol. Microbiol.">
        <title>The Global Catalogue of Microorganisms (GCM) 10K type strain sequencing project: providing services to taxonomists for standard genome sequencing and annotation.</title>
        <authorList>
            <consortium name="The Broad Institute Genomics Platform"/>
            <consortium name="The Broad Institute Genome Sequencing Center for Infectious Disease"/>
            <person name="Wu L."/>
            <person name="Ma J."/>
        </authorList>
    </citation>
    <scope>NUCLEOTIDE SEQUENCE [LARGE SCALE GENOMIC DNA]</scope>
    <source>
        <strain evidence="2">JCM 16923</strain>
    </source>
</reference>
<accession>A0ABP7PR72</accession>
<sequence>MLDFFRTWARFGGGSAEDIFVTFGVSEREFFHRVWSILDDRPPPALTWNSEYASWRRIARVRLERAR</sequence>
<evidence type="ECO:0000313" key="2">
    <source>
        <dbReference type="Proteomes" id="UP001418444"/>
    </source>
</evidence>
<dbReference type="RefSeq" id="WP_344785674.1">
    <property type="nucleotide sequence ID" value="NZ_BAAAZW010000012.1"/>
</dbReference>
<dbReference type="EMBL" id="BAAAZW010000012">
    <property type="protein sequence ID" value="GAA3969662.1"/>
    <property type="molecule type" value="Genomic_DNA"/>
</dbReference>